<gene>
    <name evidence="2" type="ORF">R1sor_005686</name>
</gene>
<feature type="compositionally biased region" description="Low complexity" evidence="1">
    <location>
        <begin position="89"/>
        <end position="106"/>
    </location>
</feature>
<accession>A0ABD3HP49</accession>
<reference evidence="2 3" key="1">
    <citation type="submission" date="2024-09" db="EMBL/GenBank/DDBJ databases">
        <title>Chromosome-scale assembly of Riccia sorocarpa.</title>
        <authorList>
            <person name="Paukszto L."/>
        </authorList>
    </citation>
    <scope>NUCLEOTIDE SEQUENCE [LARGE SCALE GENOMIC DNA]</scope>
    <source>
        <strain evidence="2">LP-2024</strain>
        <tissue evidence="2">Aerial parts of the thallus</tissue>
    </source>
</reference>
<comment type="caution">
    <text evidence="2">The sequence shown here is derived from an EMBL/GenBank/DDBJ whole genome shotgun (WGS) entry which is preliminary data.</text>
</comment>
<sequence>MQARGQPSVVWHNHSSCIDISSIRGRFAREYLHVTFFCAQSPGQPSGVARPPLVPAAASRGTARGQPSVVGRPPLPPVAANRGTARGQPSVVGRPPRPPVAASRGTARGRGRAGQTSARQVIGRGSSRGTKRSAIGVVVPFADARREPVSQQARQDDHDTDVWADFANYQARAAANARTKKWKDWKREAFMTERERVERMRRIIAEDKATWDAIVAIFPYGARNRFDDRVGYDPPHSCRYRMIPQIHPDRELRLMFKSSASEQNTLTEPAIAA</sequence>
<dbReference type="EMBL" id="JBJQOH010000003">
    <property type="protein sequence ID" value="KAL3692035.1"/>
    <property type="molecule type" value="Genomic_DNA"/>
</dbReference>
<proteinExistence type="predicted"/>
<feature type="region of interest" description="Disordered" evidence="1">
    <location>
        <begin position="54"/>
        <end position="131"/>
    </location>
</feature>
<dbReference type="Proteomes" id="UP001633002">
    <property type="component" value="Unassembled WGS sequence"/>
</dbReference>
<evidence type="ECO:0000256" key="1">
    <source>
        <dbReference type="SAM" id="MobiDB-lite"/>
    </source>
</evidence>
<keyword evidence="3" id="KW-1185">Reference proteome</keyword>
<name>A0ABD3HP49_9MARC</name>
<evidence type="ECO:0000313" key="2">
    <source>
        <dbReference type="EMBL" id="KAL3692035.1"/>
    </source>
</evidence>
<organism evidence="2 3">
    <name type="scientific">Riccia sorocarpa</name>
    <dbReference type="NCBI Taxonomy" id="122646"/>
    <lineage>
        <taxon>Eukaryota</taxon>
        <taxon>Viridiplantae</taxon>
        <taxon>Streptophyta</taxon>
        <taxon>Embryophyta</taxon>
        <taxon>Marchantiophyta</taxon>
        <taxon>Marchantiopsida</taxon>
        <taxon>Marchantiidae</taxon>
        <taxon>Marchantiales</taxon>
        <taxon>Ricciaceae</taxon>
        <taxon>Riccia</taxon>
    </lineage>
</organism>
<dbReference type="AlphaFoldDB" id="A0ABD3HP49"/>
<protein>
    <submittedName>
        <fullName evidence="2">Uncharacterized protein</fullName>
    </submittedName>
</protein>
<evidence type="ECO:0000313" key="3">
    <source>
        <dbReference type="Proteomes" id="UP001633002"/>
    </source>
</evidence>